<organism evidence="8 9">
    <name type="scientific">Enteractinococcus helveticum</name>
    <dbReference type="NCBI Taxonomy" id="1837282"/>
    <lineage>
        <taxon>Bacteria</taxon>
        <taxon>Bacillati</taxon>
        <taxon>Actinomycetota</taxon>
        <taxon>Actinomycetes</taxon>
        <taxon>Micrococcales</taxon>
        <taxon>Micrococcaceae</taxon>
    </lineage>
</organism>
<keyword evidence="3 5" id="KW-0560">Oxidoreductase</keyword>
<feature type="domain" description="D-isomer specific 2-hydroxyacid dehydrogenase catalytic" evidence="6">
    <location>
        <begin position="5"/>
        <end position="316"/>
    </location>
</feature>
<evidence type="ECO:0000259" key="6">
    <source>
        <dbReference type="Pfam" id="PF00389"/>
    </source>
</evidence>
<keyword evidence="2" id="KW-0028">Amino-acid biosynthesis</keyword>
<dbReference type="PROSITE" id="PS00671">
    <property type="entry name" value="D_2_HYDROXYACID_DH_3"/>
    <property type="match status" value="1"/>
</dbReference>
<name>A0A921FQ17_9MICC</name>
<dbReference type="FunFam" id="3.40.50.720:FF:000203">
    <property type="entry name" value="D-3-phosphoglycerate dehydrogenase (SerA)"/>
    <property type="match status" value="1"/>
</dbReference>
<evidence type="ECO:0000259" key="7">
    <source>
        <dbReference type="Pfam" id="PF02826"/>
    </source>
</evidence>
<dbReference type="PANTHER" id="PTHR42789:SF1">
    <property type="entry name" value="D-ISOMER SPECIFIC 2-HYDROXYACID DEHYDROGENASE FAMILY PROTEIN (AFU_ORTHOLOGUE AFUA_6G10090)"/>
    <property type="match status" value="1"/>
</dbReference>
<dbReference type="RefSeq" id="WP_303908052.1">
    <property type="nucleotide sequence ID" value="NZ_DYXC01000143.1"/>
</dbReference>
<dbReference type="SUPFAM" id="SSF52283">
    <property type="entry name" value="Formate/glycerate dehydrogenase catalytic domain-like"/>
    <property type="match status" value="1"/>
</dbReference>
<dbReference type="PROSITE" id="PS00065">
    <property type="entry name" value="D_2_HYDROXYACID_DH_1"/>
    <property type="match status" value="1"/>
</dbReference>
<dbReference type="Pfam" id="PF00389">
    <property type="entry name" value="2-Hacid_dh"/>
    <property type="match status" value="1"/>
</dbReference>
<protein>
    <submittedName>
        <fullName evidence="8">Hydroxyacid dehydrogenase</fullName>
    </submittedName>
</protein>
<dbReference type="InterPro" id="IPR036291">
    <property type="entry name" value="NAD(P)-bd_dom_sf"/>
</dbReference>
<proteinExistence type="inferred from homology"/>
<gene>
    <name evidence="8" type="ORF">K8V32_12615</name>
</gene>
<keyword evidence="4" id="KW-0520">NAD</keyword>
<dbReference type="PANTHER" id="PTHR42789">
    <property type="entry name" value="D-ISOMER SPECIFIC 2-HYDROXYACID DEHYDROGENASE FAMILY PROTEIN (AFU_ORTHOLOGUE AFUA_6G10090)"/>
    <property type="match status" value="1"/>
</dbReference>
<dbReference type="GO" id="GO:0051287">
    <property type="term" value="F:NAD binding"/>
    <property type="evidence" value="ECO:0007669"/>
    <property type="project" value="InterPro"/>
</dbReference>
<dbReference type="GO" id="GO:0016616">
    <property type="term" value="F:oxidoreductase activity, acting on the CH-OH group of donors, NAD or NADP as acceptor"/>
    <property type="evidence" value="ECO:0007669"/>
    <property type="project" value="InterPro"/>
</dbReference>
<comment type="similarity">
    <text evidence="1 5">Belongs to the D-isomer specific 2-hydroxyacid dehydrogenase family.</text>
</comment>
<reference evidence="8" key="2">
    <citation type="submission" date="2021-09" db="EMBL/GenBank/DDBJ databases">
        <authorList>
            <person name="Gilroy R."/>
        </authorList>
    </citation>
    <scope>NUCLEOTIDE SEQUENCE</scope>
    <source>
        <strain evidence="8">ChiHjej13B12-14962</strain>
    </source>
</reference>
<dbReference type="AlphaFoldDB" id="A0A921FQ17"/>
<evidence type="ECO:0000256" key="3">
    <source>
        <dbReference type="ARBA" id="ARBA00023002"/>
    </source>
</evidence>
<feature type="domain" description="D-isomer specific 2-hydroxyacid dehydrogenase NAD-binding" evidence="7">
    <location>
        <begin position="108"/>
        <end position="286"/>
    </location>
</feature>
<dbReference type="InterPro" id="IPR029753">
    <property type="entry name" value="D-isomer_DH_CS"/>
</dbReference>
<dbReference type="Proteomes" id="UP000703315">
    <property type="component" value="Unassembled WGS sequence"/>
</dbReference>
<dbReference type="InterPro" id="IPR029752">
    <property type="entry name" value="D-isomer_DH_CS1"/>
</dbReference>
<evidence type="ECO:0000313" key="9">
    <source>
        <dbReference type="Proteomes" id="UP000703315"/>
    </source>
</evidence>
<dbReference type="Gene3D" id="3.40.50.720">
    <property type="entry name" value="NAD(P)-binding Rossmann-like Domain"/>
    <property type="match status" value="2"/>
</dbReference>
<dbReference type="SUPFAM" id="SSF51735">
    <property type="entry name" value="NAD(P)-binding Rossmann-fold domains"/>
    <property type="match status" value="1"/>
</dbReference>
<reference evidence="8" key="1">
    <citation type="journal article" date="2021" name="PeerJ">
        <title>Extensive microbial diversity within the chicken gut microbiome revealed by metagenomics and culture.</title>
        <authorList>
            <person name="Gilroy R."/>
            <person name="Ravi A."/>
            <person name="Getino M."/>
            <person name="Pursley I."/>
            <person name="Horton D.L."/>
            <person name="Alikhan N.F."/>
            <person name="Baker D."/>
            <person name="Gharbi K."/>
            <person name="Hall N."/>
            <person name="Watson M."/>
            <person name="Adriaenssens E.M."/>
            <person name="Foster-Nyarko E."/>
            <person name="Jarju S."/>
            <person name="Secka A."/>
            <person name="Antonio M."/>
            <person name="Oren A."/>
            <person name="Chaudhuri R.R."/>
            <person name="La Ragione R."/>
            <person name="Hildebrand F."/>
            <person name="Pallen M.J."/>
        </authorList>
    </citation>
    <scope>NUCLEOTIDE SEQUENCE</scope>
    <source>
        <strain evidence="8">ChiHjej13B12-14962</strain>
    </source>
</reference>
<dbReference type="Pfam" id="PF02826">
    <property type="entry name" value="2-Hacid_dh_C"/>
    <property type="match status" value="1"/>
</dbReference>
<dbReference type="EMBL" id="DYXC01000143">
    <property type="protein sequence ID" value="HJF15616.1"/>
    <property type="molecule type" value="Genomic_DNA"/>
</dbReference>
<dbReference type="InterPro" id="IPR006139">
    <property type="entry name" value="D-isomer_2_OHA_DH_cat_dom"/>
</dbReference>
<evidence type="ECO:0000313" key="8">
    <source>
        <dbReference type="EMBL" id="HJF15616.1"/>
    </source>
</evidence>
<evidence type="ECO:0000256" key="2">
    <source>
        <dbReference type="ARBA" id="ARBA00022605"/>
    </source>
</evidence>
<evidence type="ECO:0000256" key="1">
    <source>
        <dbReference type="ARBA" id="ARBA00005854"/>
    </source>
</evidence>
<dbReference type="InterPro" id="IPR006140">
    <property type="entry name" value="D-isomer_DH_NAD-bd"/>
</dbReference>
<sequence>MTYKVLFVNPLQDYISRLQDTVPAGFELKVMPPGSDVAELCQEAADADFLISGIEVPEEVFRAAKDAKFIQYMSSGYGQLPKEVLNDLGIPVAQMKTHSISVAEHAVTLILSTLRRIPESLRLLREGKWRPDLDETSYAELYGKTVGIIGLGNIGRWVARIVHYGFGANVIFYDHEEIPLTVSELFGARAVSLEELMSNADIVSVSLPLNEQSEQLIGEQELALMKPNGVLINVGRGEVIDEQALIDAIRTGRIAGAGLDVYMNEPLDLNSELLQLEQVVCTPHMAGVGWENVERRIQTVWQNIDTVLHGGAPSGVITQTTRLQDLAPHQNSTSTRI</sequence>
<dbReference type="InterPro" id="IPR050857">
    <property type="entry name" value="D-2-hydroxyacid_DH"/>
</dbReference>
<dbReference type="GO" id="GO:0008652">
    <property type="term" value="P:amino acid biosynthetic process"/>
    <property type="evidence" value="ECO:0007669"/>
    <property type="project" value="UniProtKB-KW"/>
</dbReference>
<accession>A0A921FQ17</accession>
<evidence type="ECO:0000256" key="5">
    <source>
        <dbReference type="RuleBase" id="RU003719"/>
    </source>
</evidence>
<evidence type="ECO:0000256" key="4">
    <source>
        <dbReference type="ARBA" id="ARBA00023027"/>
    </source>
</evidence>
<comment type="caution">
    <text evidence="8">The sequence shown here is derived from an EMBL/GenBank/DDBJ whole genome shotgun (WGS) entry which is preliminary data.</text>
</comment>